<keyword evidence="3" id="KW-1185">Reference proteome</keyword>
<evidence type="ECO:0000256" key="1">
    <source>
        <dbReference type="SAM" id="MobiDB-lite"/>
    </source>
</evidence>
<proteinExistence type="predicted"/>
<sequence length="105" mass="10158">MDSQWAELLSRMASNALRDACCCSACLATTSSSRWSSALPLAPSLGLASEASKTAASSPAAGRSAARFISEHAGLAEGEGGGGGGGGAGCASEGKVRGGRAGKIV</sequence>
<evidence type="ECO:0000313" key="3">
    <source>
        <dbReference type="Proteomes" id="UP000012073"/>
    </source>
</evidence>
<accession>R7QGJ2</accession>
<dbReference type="Gramene" id="CDF37637">
    <property type="protein sequence ID" value="CDF37637"/>
    <property type="gene ID" value="CHC_T00005833001"/>
</dbReference>
<protein>
    <submittedName>
        <fullName evidence="2">Uncharacterized protein</fullName>
    </submittedName>
</protein>
<gene>
    <name evidence="2" type="ORF">CHC_T00005833001</name>
</gene>
<name>R7QGJ2_CHOCR</name>
<dbReference type="GeneID" id="17325225"/>
<organism evidence="2 3">
    <name type="scientific">Chondrus crispus</name>
    <name type="common">Carrageen Irish moss</name>
    <name type="synonym">Polymorpha crispa</name>
    <dbReference type="NCBI Taxonomy" id="2769"/>
    <lineage>
        <taxon>Eukaryota</taxon>
        <taxon>Rhodophyta</taxon>
        <taxon>Florideophyceae</taxon>
        <taxon>Rhodymeniophycidae</taxon>
        <taxon>Gigartinales</taxon>
        <taxon>Gigartinaceae</taxon>
        <taxon>Chondrus</taxon>
    </lineage>
</organism>
<dbReference type="AlphaFoldDB" id="R7QGJ2"/>
<reference evidence="3" key="1">
    <citation type="journal article" date="2013" name="Proc. Natl. Acad. Sci. U.S.A.">
        <title>Genome structure and metabolic features in the red seaweed Chondrus crispus shed light on evolution of the Archaeplastida.</title>
        <authorList>
            <person name="Collen J."/>
            <person name="Porcel B."/>
            <person name="Carre W."/>
            <person name="Ball S.G."/>
            <person name="Chaparro C."/>
            <person name="Tonon T."/>
            <person name="Barbeyron T."/>
            <person name="Michel G."/>
            <person name="Noel B."/>
            <person name="Valentin K."/>
            <person name="Elias M."/>
            <person name="Artiguenave F."/>
            <person name="Arun A."/>
            <person name="Aury J.M."/>
            <person name="Barbosa-Neto J.F."/>
            <person name="Bothwell J.H."/>
            <person name="Bouget F.Y."/>
            <person name="Brillet L."/>
            <person name="Cabello-Hurtado F."/>
            <person name="Capella-Gutierrez S."/>
            <person name="Charrier B."/>
            <person name="Cladiere L."/>
            <person name="Cock J.M."/>
            <person name="Coelho S.M."/>
            <person name="Colleoni C."/>
            <person name="Czjzek M."/>
            <person name="Da Silva C."/>
            <person name="Delage L."/>
            <person name="Denoeud F."/>
            <person name="Deschamps P."/>
            <person name="Dittami S.M."/>
            <person name="Gabaldon T."/>
            <person name="Gachon C.M."/>
            <person name="Groisillier A."/>
            <person name="Herve C."/>
            <person name="Jabbari K."/>
            <person name="Katinka M."/>
            <person name="Kloareg B."/>
            <person name="Kowalczyk N."/>
            <person name="Labadie K."/>
            <person name="Leblanc C."/>
            <person name="Lopez P.J."/>
            <person name="McLachlan D.H."/>
            <person name="Meslet-Cladiere L."/>
            <person name="Moustafa A."/>
            <person name="Nehr Z."/>
            <person name="Nyvall Collen P."/>
            <person name="Panaud O."/>
            <person name="Partensky F."/>
            <person name="Poulain J."/>
            <person name="Rensing S.A."/>
            <person name="Rousvoal S."/>
            <person name="Samson G."/>
            <person name="Symeonidi A."/>
            <person name="Weissenbach J."/>
            <person name="Zambounis A."/>
            <person name="Wincker P."/>
            <person name="Boyen C."/>
        </authorList>
    </citation>
    <scope>NUCLEOTIDE SEQUENCE [LARGE SCALE GENOMIC DNA]</scope>
    <source>
        <strain evidence="3">cv. Stackhouse</strain>
    </source>
</reference>
<dbReference type="KEGG" id="ccp:CHC_T00005833001"/>
<dbReference type="RefSeq" id="XP_005717508.1">
    <property type="nucleotide sequence ID" value="XM_005717451.1"/>
</dbReference>
<dbReference type="EMBL" id="HG001857">
    <property type="protein sequence ID" value="CDF37637.1"/>
    <property type="molecule type" value="Genomic_DNA"/>
</dbReference>
<evidence type="ECO:0000313" key="2">
    <source>
        <dbReference type="EMBL" id="CDF37637.1"/>
    </source>
</evidence>
<feature type="region of interest" description="Disordered" evidence="1">
    <location>
        <begin position="77"/>
        <end position="105"/>
    </location>
</feature>
<feature type="compositionally biased region" description="Gly residues" evidence="1">
    <location>
        <begin position="77"/>
        <end position="89"/>
    </location>
</feature>
<dbReference type="Proteomes" id="UP000012073">
    <property type="component" value="Unassembled WGS sequence"/>
</dbReference>